<organism evidence="1 2">
    <name type="scientific">Methanosarcina siciliae T4/M</name>
    <dbReference type="NCBI Taxonomy" id="1434120"/>
    <lineage>
        <taxon>Archaea</taxon>
        <taxon>Methanobacteriati</taxon>
        <taxon>Methanobacteriota</taxon>
        <taxon>Stenosarchaea group</taxon>
        <taxon>Methanomicrobia</taxon>
        <taxon>Methanosarcinales</taxon>
        <taxon>Methanosarcinaceae</taxon>
        <taxon>Methanosarcina</taxon>
    </lineage>
</organism>
<dbReference type="EMBL" id="CP009506">
    <property type="protein sequence ID" value="AKB28454.1"/>
    <property type="molecule type" value="Genomic_DNA"/>
</dbReference>
<dbReference type="HOGENOM" id="CLU_2645971_0_0_2"/>
<sequence length="76" mass="8786">MNLKTVSGLLFYLKTHPDDPVLHLSLQGILFLRAMLRQSPSPPYRITNPKTAIKKLPVESNILLHLLIDKRRKDRD</sequence>
<dbReference type="AlphaFoldDB" id="A0A0E3P4F3"/>
<evidence type="ECO:0000313" key="2">
    <source>
        <dbReference type="Proteomes" id="UP000033111"/>
    </source>
</evidence>
<reference evidence="1 2" key="1">
    <citation type="submission" date="2014-07" db="EMBL/GenBank/DDBJ databases">
        <title>Methanogenic archaea and the global carbon cycle.</title>
        <authorList>
            <person name="Henriksen J.R."/>
            <person name="Luke J."/>
            <person name="Reinhart S."/>
            <person name="Benedict M.N."/>
            <person name="Youngblut N.D."/>
            <person name="Metcalf M.E."/>
            <person name="Whitaker R.J."/>
            <person name="Metcalf W.W."/>
        </authorList>
    </citation>
    <scope>NUCLEOTIDE SEQUENCE [LARGE SCALE GENOMIC DNA]</scope>
    <source>
        <strain evidence="1 2">T4/M</strain>
    </source>
</reference>
<proteinExistence type="predicted"/>
<name>A0A0E3P4F3_9EURY</name>
<gene>
    <name evidence="1" type="ORF">MSSIT_1735</name>
</gene>
<dbReference type="KEGG" id="msw:MSSIT_1735"/>
<keyword evidence="2" id="KW-1185">Reference proteome</keyword>
<evidence type="ECO:0000313" key="1">
    <source>
        <dbReference type="EMBL" id="AKB28454.1"/>
    </source>
</evidence>
<dbReference type="Proteomes" id="UP000033111">
    <property type="component" value="Chromosome"/>
</dbReference>
<protein>
    <submittedName>
        <fullName evidence="1">Uncharacterized protein</fullName>
    </submittedName>
</protein>
<accession>A0A0E3P4F3</accession>